<gene>
    <name evidence="5" type="ORF">LIER_10346</name>
</gene>
<evidence type="ECO:0000313" key="6">
    <source>
        <dbReference type="Proteomes" id="UP001454036"/>
    </source>
</evidence>
<dbReference type="InterPro" id="IPR001487">
    <property type="entry name" value="Bromodomain"/>
</dbReference>
<evidence type="ECO:0000256" key="3">
    <source>
        <dbReference type="SAM" id="MobiDB-lite"/>
    </source>
</evidence>
<keyword evidence="6" id="KW-1185">Reference proteome</keyword>
<evidence type="ECO:0000259" key="4">
    <source>
        <dbReference type="PROSITE" id="PS50014"/>
    </source>
</evidence>
<comment type="caution">
    <text evidence="5">The sequence shown here is derived from an EMBL/GenBank/DDBJ whole genome shotgun (WGS) entry which is preliminary data.</text>
</comment>
<dbReference type="PROSITE" id="PS50014">
    <property type="entry name" value="BROMODOMAIN_2"/>
    <property type="match status" value="1"/>
</dbReference>
<dbReference type="PANTHER" id="PTHR37888:SF4">
    <property type="entry name" value="OS07G0565300 PROTEIN"/>
    <property type="match status" value="1"/>
</dbReference>
<dbReference type="Pfam" id="PF00439">
    <property type="entry name" value="Bromodomain"/>
    <property type="match status" value="1"/>
</dbReference>
<dbReference type="SMART" id="SM00297">
    <property type="entry name" value="BROMO"/>
    <property type="match status" value="1"/>
</dbReference>
<evidence type="ECO:0000313" key="5">
    <source>
        <dbReference type="EMBL" id="GAA0151676.1"/>
    </source>
</evidence>
<reference evidence="5 6" key="1">
    <citation type="submission" date="2024-01" db="EMBL/GenBank/DDBJ databases">
        <title>The complete chloroplast genome sequence of Lithospermum erythrorhizon: insights into the phylogenetic relationship among Boraginaceae species and the maternal lineages of purple gromwells.</title>
        <authorList>
            <person name="Okada T."/>
            <person name="Watanabe K."/>
        </authorList>
    </citation>
    <scope>NUCLEOTIDE SEQUENCE [LARGE SCALE GENOMIC DNA]</scope>
</reference>
<feature type="compositionally biased region" description="Basic residues" evidence="3">
    <location>
        <begin position="197"/>
        <end position="207"/>
    </location>
</feature>
<accession>A0AAV3PKY4</accession>
<dbReference type="EMBL" id="BAABME010001834">
    <property type="protein sequence ID" value="GAA0151676.1"/>
    <property type="molecule type" value="Genomic_DNA"/>
</dbReference>
<dbReference type="AlphaFoldDB" id="A0AAV3PKY4"/>
<dbReference type="Gene3D" id="1.20.920.10">
    <property type="entry name" value="Bromodomain-like"/>
    <property type="match status" value="1"/>
</dbReference>
<dbReference type="InterPro" id="IPR036427">
    <property type="entry name" value="Bromodomain-like_sf"/>
</dbReference>
<dbReference type="PANTHER" id="PTHR37888">
    <property type="entry name" value="DNA-BINDING BROMODOMAIN-CONTAINING PROTEIN"/>
    <property type="match status" value="1"/>
</dbReference>
<dbReference type="SUPFAM" id="SSF47370">
    <property type="entry name" value="Bromodomain"/>
    <property type="match status" value="1"/>
</dbReference>
<protein>
    <recommendedName>
        <fullName evidence="4">Bromo domain-containing protein</fullName>
    </recommendedName>
</protein>
<proteinExistence type="predicted"/>
<organism evidence="5 6">
    <name type="scientific">Lithospermum erythrorhizon</name>
    <name type="common">Purple gromwell</name>
    <name type="synonym">Lithospermum officinale var. erythrorhizon</name>
    <dbReference type="NCBI Taxonomy" id="34254"/>
    <lineage>
        <taxon>Eukaryota</taxon>
        <taxon>Viridiplantae</taxon>
        <taxon>Streptophyta</taxon>
        <taxon>Embryophyta</taxon>
        <taxon>Tracheophyta</taxon>
        <taxon>Spermatophyta</taxon>
        <taxon>Magnoliopsida</taxon>
        <taxon>eudicotyledons</taxon>
        <taxon>Gunneridae</taxon>
        <taxon>Pentapetalae</taxon>
        <taxon>asterids</taxon>
        <taxon>lamiids</taxon>
        <taxon>Boraginales</taxon>
        <taxon>Boraginaceae</taxon>
        <taxon>Boraginoideae</taxon>
        <taxon>Lithospermeae</taxon>
        <taxon>Lithospermum</taxon>
    </lineage>
</organism>
<feature type="compositionally biased region" description="Basic and acidic residues" evidence="3">
    <location>
        <begin position="178"/>
        <end position="190"/>
    </location>
</feature>
<keyword evidence="1 2" id="KW-0103">Bromodomain</keyword>
<evidence type="ECO:0000256" key="1">
    <source>
        <dbReference type="ARBA" id="ARBA00023117"/>
    </source>
</evidence>
<sequence length="474" mass="53709">MNMEEVWGTWEELVLGGAVVRHGGDQWHAVAMELRSRVASPSYFTPQVCKGKYEELRKRYSGNSAWYEELRKRRIADLKRELGKSNDTIGSLESKMKCLKAERGPSSQVDHGTLVRSPASLIKSEDVEYSSRETLMDGWSAGSFTQDTLINCLSECRVPAATSNSQSDMKPEISGSLKQDEGDDINKDNYKQVGASIRKRRGKRKRKDRCDKDAKEGSVAESDNLFPTNAAVSALHCKETSASECNHTLVASATNGRIRDLCRVRDGDEVMAIFISIAQKEVASVFRHRLDSQKRARYKKIIRRHLDFGILRSRIVDGSIRSVKELFRDLLLLANNALVFYSKRTREYKSAFSLRGMVMKSYRQHCEDSYNKATSSYLPFSSPLSNVPCKPRSARPRPCKDKSYLKFQCSNETDETPGDNEKLVDFVSNIPLLSLLVAKKSLKRPATVKRRLSRNYIPKPSVKEKKKVAQQTRE</sequence>
<dbReference type="Proteomes" id="UP001454036">
    <property type="component" value="Unassembled WGS sequence"/>
</dbReference>
<feature type="domain" description="Bromo" evidence="4">
    <location>
        <begin position="278"/>
        <end position="348"/>
    </location>
</feature>
<name>A0AAV3PKY4_LITER</name>
<feature type="compositionally biased region" description="Basic and acidic residues" evidence="3">
    <location>
        <begin position="208"/>
        <end position="218"/>
    </location>
</feature>
<evidence type="ECO:0000256" key="2">
    <source>
        <dbReference type="PROSITE-ProRule" id="PRU00035"/>
    </source>
</evidence>
<feature type="region of interest" description="Disordered" evidence="3">
    <location>
        <begin position="161"/>
        <end position="218"/>
    </location>
</feature>